<comment type="caution">
    <text evidence="1">The sequence shown here is derived from an EMBL/GenBank/DDBJ whole genome shotgun (WGS) entry which is preliminary data.</text>
</comment>
<name>A0A4Y2NB48_ARAVE</name>
<dbReference type="Proteomes" id="UP000499080">
    <property type="component" value="Unassembled WGS sequence"/>
</dbReference>
<keyword evidence="2" id="KW-1185">Reference proteome</keyword>
<dbReference type="OrthoDB" id="6497769at2759"/>
<dbReference type="EMBL" id="BGPR01008631">
    <property type="protein sequence ID" value="GBN35056.1"/>
    <property type="molecule type" value="Genomic_DNA"/>
</dbReference>
<sequence>MAVAHRTASAAEIRAPVGTTLTQRTVTNRLLQRQLRARRPVVSIPLTPNHVCHVSGVKLELIGGRSGDLLYFLVKDGSALVPVMDVCWLEGGQVQPTCLRPRHTGPTPGVMIWGAISYDRRSTLWLYQEHSRLVIQPVVLPFMNSIQGVFSNRIALSLIPLL</sequence>
<gene>
    <name evidence="1" type="ORF">AVEN_115609_1</name>
</gene>
<accession>A0A4Y2NB48</accession>
<proteinExistence type="predicted"/>
<organism evidence="1 2">
    <name type="scientific">Araneus ventricosus</name>
    <name type="common">Orbweaver spider</name>
    <name type="synonym">Epeira ventricosa</name>
    <dbReference type="NCBI Taxonomy" id="182803"/>
    <lineage>
        <taxon>Eukaryota</taxon>
        <taxon>Metazoa</taxon>
        <taxon>Ecdysozoa</taxon>
        <taxon>Arthropoda</taxon>
        <taxon>Chelicerata</taxon>
        <taxon>Arachnida</taxon>
        <taxon>Araneae</taxon>
        <taxon>Araneomorphae</taxon>
        <taxon>Entelegynae</taxon>
        <taxon>Araneoidea</taxon>
        <taxon>Araneidae</taxon>
        <taxon>Araneus</taxon>
    </lineage>
</organism>
<evidence type="ECO:0000313" key="2">
    <source>
        <dbReference type="Proteomes" id="UP000499080"/>
    </source>
</evidence>
<protein>
    <submittedName>
        <fullName evidence="1">Uncharacterized protein</fullName>
    </submittedName>
</protein>
<evidence type="ECO:0000313" key="1">
    <source>
        <dbReference type="EMBL" id="GBN35056.1"/>
    </source>
</evidence>
<dbReference type="AlphaFoldDB" id="A0A4Y2NB48"/>
<reference evidence="1 2" key="1">
    <citation type="journal article" date="2019" name="Sci. Rep.">
        <title>Orb-weaving spider Araneus ventricosus genome elucidates the spidroin gene catalogue.</title>
        <authorList>
            <person name="Kono N."/>
            <person name="Nakamura H."/>
            <person name="Ohtoshi R."/>
            <person name="Moran D.A.P."/>
            <person name="Shinohara A."/>
            <person name="Yoshida Y."/>
            <person name="Fujiwara M."/>
            <person name="Mori M."/>
            <person name="Tomita M."/>
            <person name="Arakawa K."/>
        </authorList>
    </citation>
    <scope>NUCLEOTIDE SEQUENCE [LARGE SCALE GENOMIC DNA]</scope>
</reference>